<dbReference type="GO" id="GO:0007030">
    <property type="term" value="P:Golgi organization"/>
    <property type="evidence" value="ECO:0007669"/>
    <property type="project" value="TreeGrafter"/>
</dbReference>
<name>A0A5P1FU08_ASPOF</name>
<dbReference type="AlphaFoldDB" id="A0A5P1FU08"/>
<protein>
    <submittedName>
        <fullName evidence="2">Uncharacterized protein</fullName>
    </submittedName>
</protein>
<dbReference type="PANTHER" id="PTHR13402:SF6">
    <property type="entry name" value="SECRETORY 16, ISOFORM I"/>
    <property type="match status" value="1"/>
</dbReference>
<sequence>MEKILGLLTVTLTWDRFCAIQPEQPKRLIERPSFQPEVFLSQELGESNKFYYDEKLKRWVEEGAEPPAEELALPPPSMTTVFQNGISDYNSAFKYQCSTGSGGSEAKPSGIPPISLEANLRTPPIPPSQN</sequence>
<accession>A0A5P1FU08</accession>
<dbReference type="GO" id="GO:0070971">
    <property type="term" value="C:endoplasmic reticulum exit site"/>
    <property type="evidence" value="ECO:0007669"/>
    <property type="project" value="TreeGrafter"/>
</dbReference>
<dbReference type="Proteomes" id="UP000243459">
    <property type="component" value="Chromosome 1"/>
</dbReference>
<dbReference type="EMBL" id="CM007381">
    <property type="protein sequence ID" value="ONK80170.1"/>
    <property type="molecule type" value="Genomic_DNA"/>
</dbReference>
<dbReference type="Gramene" id="ONK80170">
    <property type="protein sequence ID" value="ONK80170"/>
    <property type="gene ID" value="A4U43_C01F14660"/>
</dbReference>
<dbReference type="GO" id="GO:0012507">
    <property type="term" value="C:ER to Golgi transport vesicle membrane"/>
    <property type="evidence" value="ECO:0007669"/>
    <property type="project" value="TreeGrafter"/>
</dbReference>
<evidence type="ECO:0000313" key="2">
    <source>
        <dbReference type="EMBL" id="ONK80170.1"/>
    </source>
</evidence>
<keyword evidence="3" id="KW-1185">Reference proteome</keyword>
<dbReference type="PANTHER" id="PTHR13402">
    <property type="entry name" value="RGPR-RELATED"/>
    <property type="match status" value="1"/>
</dbReference>
<evidence type="ECO:0000313" key="3">
    <source>
        <dbReference type="Proteomes" id="UP000243459"/>
    </source>
</evidence>
<proteinExistence type="predicted"/>
<reference evidence="3" key="1">
    <citation type="journal article" date="2017" name="Nat. Commun.">
        <title>The asparagus genome sheds light on the origin and evolution of a young Y chromosome.</title>
        <authorList>
            <person name="Harkess A."/>
            <person name="Zhou J."/>
            <person name="Xu C."/>
            <person name="Bowers J.E."/>
            <person name="Van der Hulst R."/>
            <person name="Ayyampalayam S."/>
            <person name="Mercati F."/>
            <person name="Riccardi P."/>
            <person name="McKain M.R."/>
            <person name="Kakrana A."/>
            <person name="Tang H."/>
            <person name="Ray J."/>
            <person name="Groenendijk J."/>
            <person name="Arikit S."/>
            <person name="Mathioni S.M."/>
            <person name="Nakano M."/>
            <person name="Shan H."/>
            <person name="Telgmann-Rauber A."/>
            <person name="Kanno A."/>
            <person name="Yue Z."/>
            <person name="Chen H."/>
            <person name="Li W."/>
            <person name="Chen Y."/>
            <person name="Xu X."/>
            <person name="Zhang Y."/>
            <person name="Luo S."/>
            <person name="Chen H."/>
            <person name="Gao J."/>
            <person name="Mao Z."/>
            <person name="Pires J.C."/>
            <person name="Luo M."/>
            <person name="Kudrna D."/>
            <person name="Wing R.A."/>
            <person name="Meyers B.C."/>
            <person name="Yi K."/>
            <person name="Kong H."/>
            <person name="Lavrijsen P."/>
            <person name="Sunseri F."/>
            <person name="Falavigna A."/>
            <person name="Ye Y."/>
            <person name="Leebens-Mack J.H."/>
            <person name="Chen G."/>
        </authorList>
    </citation>
    <scope>NUCLEOTIDE SEQUENCE [LARGE SCALE GENOMIC DNA]</scope>
    <source>
        <strain evidence="3">cv. DH0086</strain>
    </source>
</reference>
<evidence type="ECO:0000256" key="1">
    <source>
        <dbReference type="SAM" id="MobiDB-lite"/>
    </source>
</evidence>
<gene>
    <name evidence="2" type="ORF">A4U43_C01F14660</name>
</gene>
<feature type="region of interest" description="Disordered" evidence="1">
    <location>
        <begin position="98"/>
        <end position="130"/>
    </location>
</feature>
<organism evidence="2 3">
    <name type="scientific">Asparagus officinalis</name>
    <name type="common">Garden asparagus</name>
    <dbReference type="NCBI Taxonomy" id="4686"/>
    <lineage>
        <taxon>Eukaryota</taxon>
        <taxon>Viridiplantae</taxon>
        <taxon>Streptophyta</taxon>
        <taxon>Embryophyta</taxon>
        <taxon>Tracheophyta</taxon>
        <taxon>Spermatophyta</taxon>
        <taxon>Magnoliopsida</taxon>
        <taxon>Liliopsida</taxon>
        <taxon>Asparagales</taxon>
        <taxon>Asparagaceae</taxon>
        <taxon>Asparagoideae</taxon>
        <taxon>Asparagus</taxon>
    </lineage>
</organism>
<dbReference type="GO" id="GO:0070973">
    <property type="term" value="P:protein localization to endoplasmic reticulum exit site"/>
    <property type="evidence" value="ECO:0007669"/>
    <property type="project" value="TreeGrafter"/>
</dbReference>